<protein>
    <recommendedName>
        <fullName evidence="4">PGG domain-containing protein</fullName>
    </recommendedName>
</protein>
<dbReference type="EMBL" id="JASCZI010241979">
    <property type="protein sequence ID" value="MED6208834.1"/>
    <property type="molecule type" value="Genomic_DNA"/>
</dbReference>
<reference evidence="2 3" key="1">
    <citation type="journal article" date="2023" name="Plants (Basel)">
        <title>Bridging the Gap: Combining Genomics and Transcriptomics Approaches to Understand Stylosanthes scabra, an Orphan Legume from the Brazilian Caatinga.</title>
        <authorList>
            <person name="Ferreira-Neto J.R.C."/>
            <person name="da Silva M.D."/>
            <person name="Binneck E."/>
            <person name="de Melo N.F."/>
            <person name="da Silva R.H."/>
            <person name="de Melo A.L.T.M."/>
            <person name="Pandolfi V."/>
            <person name="Bustamante F.O."/>
            <person name="Brasileiro-Vidal A.C."/>
            <person name="Benko-Iseppon A.M."/>
        </authorList>
    </citation>
    <scope>NUCLEOTIDE SEQUENCE [LARGE SCALE GENOMIC DNA]</scope>
    <source>
        <tissue evidence="2">Leaves</tissue>
    </source>
</reference>
<evidence type="ECO:0000256" key="1">
    <source>
        <dbReference type="SAM" id="Phobius"/>
    </source>
</evidence>
<evidence type="ECO:0008006" key="4">
    <source>
        <dbReference type="Google" id="ProtNLM"/>
    </source>
</evidence>
<comment type="caution">
    <text evidence="2">The sequence shown here is derived from an EMBL/GenBank/DDBJ whole genome shotgun (WGS) entry which is preliminary data.</text>
</comment>
<proteinExistence type="predicted"/>
<keyword evidence="1" id="KW-0472">Membrane</keyword>
<keyword evidence="1" id="KW-0812">Transmembrane</keyword>
<keyword evidence="3" id="KW-1185">Reference proteome</keyword>
<dbReference type="Proteomes" id="UP001341840">
    <property type="component" value="Unassembled WGS sequence"/>
</dbReference>
<accession>A0ABU6YFF9</accession>
<name>A0ABU6YFF9_9FABA</name>
<keyword evidence="1" id="KW-1133">Transmembrane helix</keyword>
<gene>
    <name evidence="2" type="ORF">PIB30_048865</name>
</gene>
<organism evidence="2 3">
    <name type="scientific">Stylosanthes scabra</name>
    <dbReference type="NCBI Taxonomy" id="79078"/>
    <lineage>
        <taxon>Eukaryota</taxon>
        <taxon>Viridiplantae</taxon>
        <taxon>Streptophyta</taxon>
        <taxon>Embryophyta</taxon>
        <taxon>Tracheophyta</taxon>
        <taxon>Spermatophyta</taxon>
        <taxon>Magnoliopsida</taxon>
        <taxon>eudicotyledons</taxon>
        <taxon>Gunneridae</taxon>
        <taxon>Pentapetalae</taxon>
        <taxon>rosids</taxon>
        <taxon>fabids</taxon>
        <taxon>Fabales</taxon>
        <taxon>Fabaceae</taxon>
        <taxon>Papilionoideae</taxon>
        <taxon>50 kb inversion clade</taxon>
        <taxon>dalbergioids sensu lato</taxon>
        <taxon>Dalbergieae</taxon>
        <taxon>Pterocarpus clade</taxon>
        <taxon>Stylosanthes</taxon>
    </lineage>
</organism>
<feature type="transmembrane region" description="Helical" evidence="1">
    <location>
        <begin position="62"/>
        <end position="84"/>
    </location>
</feature>
<evidence type="ECO:0000313" key="2">
    <source>
        <dbReference type="EMBL" id="MED6208834.1"/>
    </source>
</evidence>
<evidence type="ECO:0000313" key="3">
    <source>
        <dbReference type="Proteomes" id="UP001341840"/>
    </source>
</evidence>
<sequence>MSGVFEGVEVLYKEEMNFHANGQWKELAKTKTGRWFQLENMQSARKREIGIEERARSRNPNLVAAAAAVAVTFAVTFAATFAVADNAPPDLVRTPKLVRSISAFSKRRSFSSERRCRCASSSISHLRASAPPSSCASSVSLWRPNSLFVASLALCQRHSK</sequence>